<proteinExistence type="predicted"/>
<dbReference type="Proteomes" id="UP000000933">
    <property type="component" value="Chromosome"/>
</dbReference>
<evidence type="ECO:0000256" key="1">
    <source>
        <dbReference type="SAM" id="MobiDB-lite"/>
    </source>
</evidence>
<dbReference type="KEGG" id="srm:SRM_03002"/>
<dbReference type="HOGENOM" id="CLU_055261_9_2_10"/>
<gene>
    <name evidence="3" type="ordered locus">SRM_03002</name>
</gene>
<feature type="domain" description="Transposase DDE" evidence="2">
    <location>
        <begin position="63"/>
        <end position="137"/>
    </location>
</feature>
<feature type="region of interest" description="Disordered" evidence="1">
    <location>
        <begin position="130"/>
        <end position="149"/>
    </location>
</feature>
<organism evidence="3 4">
    <name type="scientific">Salinibacter ruber (strain M8)</name>
    <dbReference type="NCBI Taxonomy" id="761659"/>
    <lineage>
        <taxon>Bacteria</taxon>
        <taxon>Pseudomonadati</taxon>
        <taxon>Rhodothermota</taxon>
        <taxon>Rhodothermia</taxon>
        <taxon>Rhodothermales</taxon>
        <taxon>Salinibacteraceae</taxon>
        <taxon>Salinibacter</taxon>
    </lineage>
</organism>
<accession>D5HD18</accession>
<dbReference type="AlphaFoldDB" id="D5HD18"/>
<dbReference type="Pfam" id="PF13586">
    <property type="entry name" value="DDE_Tnp_1_2"/>
    <property type="match status" value="1"/>
</dbReference>
<dbReference type="PANTHER" id="PTHR30007">
    <property type="entry name" value="PHP DOMAIN PROTEIN"/>
    <property type="match status" value="1"/>
</dbReference>
<reference evidence="4" key="2">
    <citation type="submission" date="2010-04" db="EMBL/GenBank/DDBJ databases">
        <title>Genome sequence of Salinibacter ruber M8.</title>
        <authorList>
            <consortium name="Genoscope"/>
        </authorList>
    </citation>
    <scope>NUCLEOTIDE SEQUENCE [LARGE SCALE GENOMIC DNA]</scope>
    <source>
        <strain evidence="4">M8</strain>
    </source>
</reference>
<dbReference type="NCBIfam" id="NF033580">
    <property type="entry name" value="transpos_IS5_3"/>
    <property type="match status" value="1"/>
</dbReference>
<name>D5HD18_SALRM</name>
<reference evidence="3 4" key="1">
    <citation type="journal article" date="2010" name="ISME J.">
        <title>Fine-scale evolution: genomic, phenotypic and ecological differentiation in two coexisting Salinibacter ruber strains.</title>
        <authorList>
            <person name="Pena A."/>
            <person name="Teeling H."/>
            <person name="Huerta-Cepas J."/>
            <person name="Santos F."/>
            <person name="Yarza P."/>
            <person name="Brito-Echeverria J."/>
            <person name="Lucio M."/>
            <person name="Schmitt-Kopplin P."/>
            <person name="Meseguer I."/>
            <person name="Schenowitz C."/>
            <person name="Dossat C."/>
            <person name="Barbe V."/>
            <person name="Dopazo J."/>
            <person name="Rossello-Mora R."/>
            <person name="Schuler M."/>
            <person name="Glockner F.O."/>
            <person name="Amann R."/>
            <person name="Gabaldon T."/>
            <person name="Anton J."/>
        </authorList>
    </citation>
    <scope>NUCLEOTIDE SEQUENCE [LARGE SCALE GENOMIC DNA]</scope>
    <source>
        <strain evidence="3 4">M8</strain>
    </source>
</reference>
<dbReference type="EMBL" id="FP565814">
    <property type="protein sequence ID" value="CBH25923.1"/>
    <property type="molecule type" value="Genomic_DNA"/>
</dbReference>
<dbReference type="InterPro" id="IPR025668">
    <property type="entry name" value="Tnp_DDE_dom"/>
</dbReference>
<evidence type="ECO:0000313" key="3">
    <source>
        <dbReference type="EMBL" id="CBH25923.1"/>
    </source>
</evidence>
<dbReference type="PANTHER" id="PTHR30007:SF1">
    <property type="entry name" value="BLR1914 PROTEIN"/>
    <property type="match status" value="1"/>
</dbReference>
<evidence type="ECO:0000313" key="4">
    <source>
        <dbReference type="Proteomes" id="UP000000933"/>
    </source>
</evidence>
<sequence length="149" mass="16889">MSVLRGGFSTKIHLLTDRQGLPLGTVLSAGQRHESVFFTDLTGEVSVPRSRGRPRKRPEAAQVDRAYDADWIRQWCADKGIESAILARKDLRDGPGRPPTCDDRRYRDRNTVERCVGHLKERRRLVVRYEKKASHSEATASSHDPLGVR</sequence>
<protein>
    <submittedName>
        <fullName evidence="3">Transposase</fullName>
    </submittedName>
</protein>
<evidence type="ECO:0000259" key="2">
    <source>
        <dbReference type="Pfam" id="PF13586"/>
    </source>
</evidence>